<feature type="region of interest" description="Disordered" evidence="1">
    <location>
        <begin position="25"/>
        <end position="45"/>
    </location>
</feature>
<proteinExistence type="predicted"/>
<evidence type="ECO:0008006" key="5">
    <source>
        <dbReference type="Google" id="ProtNLM"/>
    </source>
</evidence>
<gene>
    <name evidence="3" type="ORF">H8S34_10290</name>
</gene>
<feature type="compositionally biased region" description="Pro residues" evidence="1">
    <location>
        <begin position="33"/>
        <end position="45"/>
    </location>
</feature>
<dbReference type="RefSeq" id="WP_186963926.1">
    <property type="nucleotide sequence ID" value="NZ_JACOPR010000006.1"/>
</dbReference>
<dbReference type="Gene3D" id="3.90.640.20">
    <property type="entry name" value="Heat-shock cognate protein, ATPase"/>
    <property type="match status" value="1"/>
</dbReference>
<name>A0ABR7HUW0_9FIRM</name>
<feature type="signal peptide" evidence="2">
    <location>
        <begin position="1"/>
        <end position="25"/>
    </location>
</feature>
<accession>A0ABR7HUW0</accession>
<sequence length="272" mass="29268">MKRSALLPLTALLLALVSCSPKAPAPSSSTAPVPTPSAPPTPSPTPTYTYVAPVLSEQVFTQDYTADDGTTVLSVSYTLPDFENKSESPALAAISAWYAAEGQALLDNTTATTAQDALSDYELSGPLRLPFQPMKEEMTYTSLYQNEQVISFAREFYASSEGAAHPTVFRMGELFDLTTGASLTFTQCFTDAIAASEQALEYILASDTAAGLMQQGVEKAQLQAAFQPENFYLTKDGFVFWFQSGDLGANNSPVEIPVPYSALKEYLVSWIG</sequence>
<dbReference type="Proteomes" id="UP000660021">
    <property type="component" value="Unassembled WGS sequence"/>
</dbReference>
<dbReference type="PROSITE" id="PS51257">
    <property type="entry name" value="PROKAR_LIPOPROTEIN"/>
    <property type="match status" value="1"/>
</dbReference>
<protein>
    <recommendedName>
        <fullName evidence="5">DUF3298 domain-containing protein</fullName>
    </recommendedName>
</protein>
<evidence type="ECO:0000256" key="1">
    <source>
        <dbReference type="SAM" id="MobiDB-lite"/>
    </source>
</evidence>
<reference evidence="3 4" key="1">
    <citation type="submission" date="2020-08" db="EMBL/GenBank/DDBJ databases">
        <title>Genome public.</title>
        <authorList>
            <person name="Liu C."/>
            <person name="Sun Q."/>
        </authorList>
    </citation>
    <scope>NUCLEOTIDE SEQUENCE [LARGE SCALE GENOMIC DNA]</scope>
    <source>
        <strain evidence="3 4">New-38</strain>
    </source>
</reference>
<evidence type="ECO:0000313" key="3">
    <source>
        <dbReference type="EMBL" id="MBC5731216.1"/>
    </source>
</evidence>
<dbReference type="Gene3D" id="3.30.565.40">
    <property type="entry name" value="Fervidobacterium nodosum Rt17-B1 like"/>
    <property type="match status" value="1"/>
</dbReference>
<organism evidence="3 4">
    <name type="scientific">Pseudoflavonifractor hominis</name>
    <dbReference type="NCBI Taxonomy" id="2763059"/>
    <lineage>
        <taxon>Bacteria</taxon>
        <taxon>Bacillati</taxon>
        <taxon>Bacillota</taxon>
        <taxon>Clostridia</taxon>
        <taxon>Eubacteriales</taxon>
        <taxon>Oscillospiraceae</taxon>
        <taxon>Pseudoflavonifractor</taxon>
    </lineage>
</organism>
<dbReference type="EMBL" id="JACOPR010000006">
    <property type="protein sequence ID" value="MBC5731216.1"/>
    <property type="molecule type" value="Genomic_DNA"/>
</dbReference>
<feature type="chain" id="PRO_5046225682" description="DUF3298 domain-containing protein" evidence="2">
    <location>
        <begin position="26"/>
        <end position="272"/>
    </location>
</feature>
<evidence type="ECO:0000256" key="2">
    <source>
        <dbReference type="SAM" id="SignalP"/>
    </source>
</evidence>
<keyword evidence="4" id="KW-1185">Reference proteome</keyword>
<evidence type="ECO:0000313" key="4">
    <source>
        <dbReference type="Proteomes" id="UP000660021"/>
    </source>
</evidence>
<comment type="caution">
    <text evidence="3">The sequence shown here is derived from an EMBL/GenBank/DDBJ whole genome shotgun (WGS) entry which is preliminary data.</text>
</comment>
<dbReference type="InterPro" id="IPR037126">
    <property type="entry name" value="PdaC/RsiV-like_sf"/>
</dbReference>
<keyword evidence="2" id="KW-0732">Signal</keyword>